<feature type="compositionally biased region" description="Basic and acidic residues" evidence="5">
    <location>
        <begin position="1"/>
        <end position="16"/>
    </location>
</feature>
<evidence type="ECO:0000313" key="7">
    <source>
        <dbReference type="EMBL" id="GAX80765.1"/>
    </source>
</evidence>
<evidence type="ECO:0000256" key="6">
    <source>
        <dbReference type="SAM" id="Phobius"/>
    </source>
</evidence>
<comment type="subcellular location">
    <subcellularLocation>
        <location evidence="1">Membrane</location>
        <topology evidence="1">Multi-pass membrane protein</topology>
    </subcellularLocation>
</comment>
<protein>
    <recommendedName>
        <fullName evidence="9">Peptidase S54 rhomboid domain-containing protein</fullName>
    </recommendedName>
</protein>
<reference evidence="7 8" key="1">
    <citation type="submission" date="2017-08" db="EMBL/GenBank/DDBJ databases">
        <title>Acidophilic green algal genome provides insights into adaptation to an acidic environment.</title>
        <authorList>
            <person name="Hirooka S."/>
            <person name="Hirose Y."/>
            <person name="Kanesaki Y."/>
            <person name="Higuchi S."/>
            <person name="Fujiwara T."/>
            <person name="Onuma R."/>
            <person name="Era A."/>
            <person name="Ohbayashi R."/>
            <person name="Uzuka A."/>
            <person name="Nozaki H."/>
            <person name="Yoshikawa H."/>
            <person name="Miyagishima S.Y."/>
        </authorList>
    </citation>
    <scope>NUCLEOTIDE SEQUENCE [LARGE SCALE GENOMIC DNA]</scope>
    <source>
        <strain evidence="7 8">NIES-2499</strain>
    </source>
</reference>
<evidence type="ECO:0000256" key="2">
    <source>
        <dbReference type="ARBA" id="ARBA00022692"/>
    </source>
</evidence>
<dbReference type="SUPFAM" id="SSF144091">
    <property type="entry name" value="Rhomboid-like"/>
    <property type="match status" value="1"/>
</dbReference>
<dbReference type="Gene3D" id="1.20.1540.10">
    <property type="entry name" value="Rhomboid-like"/>
    <property type="match status" value="1"/>
</dbReference>
<dbReference type="EMBL" id="BEGY01000056">
    <property type="protein sequence ID" value="GAX80765.1"/>
    <property type="molecule type" value="Genomic_DNA"/>
</dbReference>
<feature type="region of interest" description="Disordered" evidence="5">
    <location>
        <begin position="1"/>
        <end position="49"/>
    </location>
</feature>
<proteinExistence type="predicted"/>
<evidence type="ECO:0000256" key="5">
    <source>
        <dbReference type="SAM" id="MobiDB-lite"/>
    </source>
</evidence>
<dbReference type="OrthoDB" id="418595at2759"/>
<keyword evidence="3 6" id="KW-1133">Transmembrane helix</keyword>
<feature type="region of interest" description="Disordered" evidence="5">
    <location>
        <begin position="262"/>
        <end position="281"/>
    </location>
</feature>
<dbReference type="Proteomes" id="UP000232323">
    <property type="component" value="Unassembled WGS sequence"/>
</dbReference>
<feature type="transmembrane region" description="Helical" evidence="6">
    <location>
        <begin position="486"/>
        <end position="503"/>
    </location>
</feature>
<comment type="caution">
    <text evidence="7">The sequence shown here is derived from an EMBL/GenBank/DDBJ whole genome shotgun (WGS) entry which is preliminary data.</text>
</comment>
<accession>A0A250XCE5</accession>
<sequence>MLDSSRESLKDERDKNVASTSGKAPKQGAWGSPRPRQDAPARQVPMTSSSQGRFILNEDLFSEVQTSLTSVNSASGGFALPRHTPFASWVLLAACCIFSGTYSNVIATQGIEGGQDFLEGLIASCDLVIVQKQVWKLPLTLLMSLNPLQLISAAWGLITIGCEVEALSGPLALASIFLLSGAYGEVAHLLLQQYCNIPANALIDIDHSPLLSRAEVSQEGMSEALICPHPAMASALAGMSTALIALVKSSASAVKAAQNMRFAQDPPIEEQPARESSHRGLDSIDVESNFRERCASTDAASSLPSQHLIPLTKLSPSSSSESTTESSDSSSETLSRPIATRGDSYSSDIVTNNSQTTSSGTLKEEAQSSLISPSSSFKNPQISRLLLLGFASVAIAATACTSVPSAGSSLFQGAELHLYFPIPEQYGALGLSVMAGCATGYMLGSSMGPAYQVTREIQIPDGSMMIPQEAEEIVVVVDTRSDRAKFANLLVCSCALVSLVWFAPL</sequence>
<dbReference type="InterPro" id="IPR035952">
    <property type="entry name" value="Rhomboid-like_sf"/>
</dbReference>
<evidence type="ECO:0000256" key="1">
    <source>
        <dbReference type="ARBA" id="ARBA00004141"/>
    </source>
</evidence>
<feature type="compositionally biased region" description="Polar residues" evidence="5">
    <location>
        <begin position="343"/>
        <end position="377"/>
    </location>
</feature>
<feature type="compositionally biased region" description="Basic and acidic residues" evidence="5">
    <location>
        <begin position="271"/>
        <end position="281"/>
    </location>
</feature>
<dbReference type="GO" id="GO:0016020">
    <property type="term" value="C:membrane"/>
    <property type="evidence" value="ECO:0007669"/>
    <property type="project" value="UniProtKB-SubCell"/>
</dbReference>
<keyword evidence="8" id="KW-1185">Reference proteome</keyword>
<evidence type="ECO:0000313" key="8">
    <source>
        <dbReference type="Proteomes" id="UP000232323"/>
    </source>
</evidence>
<organism evidence="7 8">
    <name type="scientific">Chlamydomonas eustigma</name>
    <dbReference type="NCBI Taxonomy" id="1157962"/>
    <lineage>
        <taxon>Eukaryota</taxon>
        <taxon>Viridiplantae</taxon>
        <taxon>Chlorophyta</taxon>
        <taxon>core chlorophytes</taxon>
        <taxon>Chlorophyceae</taxon>
        <taxon>CS clade</taxon>
        <taxon>Chlamydomonadales</taxon>
        <taxon>Chlamydomonadaceae</taxon>
        <taxon>Chlamydomonas</taxon>
    </lineage>
</organism>
<gene>
    <name evidence="7" type="ORF">CEUSTIGMA_g8200.t1</name>
</gene>
<keyword evidence="2 6" id="KW-0812">Transmembrane</keyword>
<feature type="compositionally biased region" description="Low complexity" evidence="5">
    <location>
        <begin position="315"/>
        <end position="335"/>
    </location>
</feature>
<evidence type="ECO:0000256" key="3">
    <source>
        <dbReference type="ARBA" id="ARBA00022989"/>
    </source>
</evidence>
<keyword evidence="4 6" id="KW-0472">Membrane</keyword>
<dbReference type="AlphaFoldDB" id="A0A250XCE5"/>
<evidence type="ECO:0000256" key="4">
    <source>
        <dbReference type="ARBA" id="ARBA00023136"/>
    </source>
</evidence>
<name>A0A250XCE5_9CHLO</name>
<feature type="transmembrane region" description="Helical" evidence="6">
    <location>
        <begin position="385"/>
        <end position="406"/>
    </location>
</feature>
<feature type="region of interest" description="Disordered" evidence="5">
    <location>
        <begin position="295"/>
        <end position="377"/>
    </location>
</feature>
<feature type="transmembrane region" description="Helical" evidence="6">
    <location>
        <begin position="426"/>
        <end position="444"/>
    </location>
</feature>
<evidence type="ECO:0008006" key="9">
    <source>
        <dbReference type="Google" id="ProtNLM"/>
    </source>
</evidence>